<name>A0A0S4JQN4_BODSA</name>
<dbReference type="SUPFAM" id="SSF56219">
    <property type="entry name" value="DNase I-like"/>
    <property type="match status" value="1"/>
</dbReference>
<proteinExistence type="predicted"/>
<sequence>MVFSLRRCFSPTFKLNVFIFHTSLNAPQVLTAPISLVSAFLLTQVQAQYLFFFTTFFLGNRKNKMFRPSRRCTNVTGSFPKNRKPQGNSPESTITRKSACSRPSFWTSDLLASQSEKNTVKLIGQIGVFDALSWKSHVVCPFLHDWKYLLEASAVRALHLRMPEIMHTSHGEFVCALLPHVLNRLSSDASTHTNSFLRHTIVGNQFTEYPPYHLFMMHDFNLQKPLQSSDESVTNRQASSRLHVLAATTACDALSHKDVSDGKVNALLLQATAQTVAQPVPEAKSQCSFLNPDNRRKKKKLDNSVLRKNLGAHRPSRNVVHKPRKKTSTTRRTTHPTVALESRRAAKTTKVHGKFKLQVKPCPKVRADDDFLVYTLANKQLSADELRYQHNPSHDKRTIVRQICAAIFRASIGVITEVGGGPLRDLQNIMEQKEFGNHAVEMRLPANTGSSGVHPSRGHNLIVWDKTKFELECINDLTLAPWTFPGVVLRHRSTGKLLWVVGVHLTPRKKHRALLQQLEGVNDSLLPDTVRENSCEIIVAGDLNLQYLSESRKQDERYVGVGGEKKFLAVGGFVASGNGQPLDKYSGISVVERKALSLRRFHELMRCTDHKKICCMRIRFKRTRLMKLRQREHYH</sequence>
<evidence type="ECO:0000313" key="2">
    <source>
        <dbReference type="EMBL" id="CUG91673.1"/>
    </source>
</evidence>
<accession>A0A0S4JQN4</accession>
<feature type="compositionally biased region" description="Basic residues" evidence="1">
    <location>
        <begin position="315"/>
        <end position="334"/>
    </location>
</feature>
<dbReference type="EMBL" id="CYKH01001951">
    <property type="protein sequence ID" value="CUG91673.1"/>
    <property type="molecule type" value="Genomic_DNA"/>
</dbReference>
<dbReference type="AlphaFoldDB" id="A0A0S4JQN4"/>
<evidence type="ECO:0008006" key="4">
    <source>
        <dbReference type="Google" id="ProtNLM"/>
    </source>
</evidence>
<organism evidence="2 3">
    <name type="scientific">Bodo saltans</name>
    <name type="common">Flagellated protozoan</name>
    <dbReference type="NCBI Taxonomy" id="75058"/>
    <lineage>
        <taxon>Eukaryota</taxon>
        <taxon>Discoba</taxon>
        <taxon>Euglenozoa</taxon>
        <taxon>Kinetoplastea</taxon>
        <taxon>Metakinetoplastina</taxon>
        <taxon>Eubodonida</taxon>
        <taxon>Bodonidae</taxon>
        <taxon>Bodo</taxon>
    </lineage>
</organism>
<evidence type="ECO:0000256" key="1">
    <source>
        <dbReference type="SAM" id="MobiDB-lite"/>
    </source>
</evidence>
<gene>
    <name evidence="2" type="ORF">BSAL_33255</name>
</gene>
<dbReference type="Proteomes" id="UP000051952">
    <property type="component" value="Unassembled WGS sequence"/>
</dbReference>
<feature type="region of interest" description="Disordered" evidence="1">
    <location>
        <begin position="315"/>
        <end position="336"/>
    </location>
</feature>
<protein>
    <recommendedName>
        <fullName evidence="4">Endonuclease/exonuclease/phosphatase domain-containing protein</fullName>
    </recommendedName>
</protein>
<keyword evidence="3" id="KW-1185">Reference proteome</keyword>
<reference evidence="3" key="1">
    <citation type="submission" date="2015-09" db="EMBL/GenBank/DDBJ databases">
        <authorList>
            <consortium name="Pathogen Informatics"/>
        </authorList>
    </citation>
    <scope>NUCLEOTIDE SEQUENCE [LARGE SCALE GENOMIC DNA]</scope>
    <source>
        <strain evidence="3">Lake Konstanz</strain>
    </source>
</reference>
<dbReference type="VEuPathDB" id="TriTrypDB:BSAL_33255"/>
<dbReference type="InterPro" id="IPR036691">
    <property type="entry name" value="Endo/exonu/phosph_ase_sf"/>
</dbReference>
<feature type="region of interest" description="Disordered" evidence="1">
    <location>
        <begin position="76"/>
        <end position="96"/>
    </location>
</feature>
<evidence type="ECO:0000313" key="3">
    <source>
        <dbReference type="Proteomes" id="UP000051952"/>
    </source>
</evidence>